<dbReference type="eggNOG" id="COG0664">
    <property type="taxonomic scope" value="Bacteria"/>
</dbReference>
<dbReference type="Proteomes" id="UP000183376">
    <property type="component" value="Chromosome I"/>
</dbReference>
<proteinExistence type="predicted"/>
<dbReference type="GO" id="GO:0003700">
    <property type="term" value="F:DNA-binding transcription factor activity"/>
    <property type="evidence" value="ECO:0007669"/>
    <property type="project" value="TreeGrafter"/>
</dbReference>
<dbReference type="InterPro" id="IPR000595">
    <property type="entry name" value="cNMP-bd_dom"/>
</dbReference>
<dbReference type="PANTHER" id="PTHR24567">
    <property type="entry name" value="CRP FAMILY TRANSCRIPTIONAL REGULATORY PROTEIN"/>
    <property type="match status" value="1"/>
</dbReference>
<dbReference type="InterPro" id="IPR014710">
    <property type="entry name" value="RmlC-like_jellyroll"/>
</dbReference>
<dbReference type="GO" id="GO:0005829">
    <property type="term" value="C:cytosol"/>
    <property type="evidence" value="ECO:0007669"/>
    <property type="project" value="TreeGrafter"/>
</dbReference>
<keyword evidence="6" id="KW-0418">Kinase</keyword>
<keyword evidence="7" id="KW-1185">Reference proteome</keyword>
<keyword evidence="3" id="KW-0804">Transcription</keyword>
<dbReference type="Pfam" id="PF00027">
    <property type="entry name" value="cNMP_binding"/>
    <property type="match status" value="1"/>
</dbReference>
<dbReference type="PROSITE" id="PS51063">
    <property type="entry name" value="HTH_CRP_2"/>
    <property type="match status" value="1"/>
</dbReference>
<dbReference type="InterPro" id="IPR050397">
    <property type="entry name" value="Env_Response_Regulators"/>
</dbReference>
<dbReference type="EMBL" id="LT629701">
    <property type="protein sequence ID" value="SDN72876.1"/>
    <property type="molecule type" value="Genomic_DNA"/>
</dbReference>
<sequence>MGEGLYEPGSPLLTSEDLLRLEEVGTVLRRQEGHVFIQEGEDTSFALLIRKGHVKVVVGEPGRIVAVRGPGDVVGEMAAFRRKPRSASVVALGEVEVLHLPASAWLEFMYANPRAMHAQIFAADERLEQATKKVAESELAVEQRLAKALVELMGTGLGKQVSAGVEFRLGQADLASLTGASLDSVKKVIRAFKENGILTTGRQSLAVRDREALEAISCGNRIATI</sequence>
<dbReference type="Gene3D" id="1.10.10.10">
    <property type="entry name" value="Winged helix-like DNA-binding domain superfamily/Winged helix DNA-binding domain"/>
    <property type="match status" value="1"/>
</dbReference>
<dbReference type="PANTHER" id="PTHR24567:SF26">
    <property type="entry name" value="REGULATORY PROTEIN YEIL"/>
    <property type="match status" value="1"/>
</dbReference>
<keyword evidence="1" id="KW-0805">Transcription regulation</keyword>
<dbReference type="Pfam" id="PF13545">
    <property type="entry name" value="HTH_Crp_2"/>
    <property type="match status" value="1"/>
</dbReference>
<dbReference type="STRING" id="211114.SAMN04489726_7957"/>
<dbReference type="SMART" id="SM00100">
    <property type="entry name" value="cNMP"/>
    <property type="match status" value="1"/>
</dbReference>
<dbReference type="InterPro" id="IPR012318">
    <property type="entry name" value="HTH_CRP"/>
</dbReference>
<dbReference type="InterPro" id="IPR036388">
    <property type="entry name" value="WH-like_DNA-bd_sf"/>
</dbReference>
<dbReference type="GO" id="GO:0003677">
    <property type="term" value="F:DNA binding"/>
    <property type="evidence" value="ECO:0007669"/>
    <property type="project" value="UniProtKB-KW"/>
</dbReference>
<dbReference type="InterPro" id="IPR018490">
    <property type="entry name" value="cNMP-bd_dom_sf"/>
</dbReference>
<keyword evidence="2" id="KW-0238">DNA-binding</keyword>
<dbReference type="SUPFAM" id="SSF46785">
    <property type="entry name" value="Winged helix' DNA-binding domain"/>
    <property type="match status" value="1"/>
</dbReference>
<organism evidence="6 7">
    <name type="scientific">Allokutzneria albata</name>
    <name type="common">Kibdelosporangium albatum</name>
    <dbReference type="NCBI Taxonomy" id="211114"/>
    <lineage>
        <taxon>Bacteria</taxon>
        <taxon>Bacillati</taxon>
        <taxon>Actinomycetota</taxon>
        <taxon>Actinomycetes</taxon>
        <taxon>Pseudonocardiales</taxon>
        <taxon>Pseudonocardiaceae</taxon>
        <taxon>Allokutzneria</taxon>
    </lineage>
</organism>
<evidence type="ECO:0000259" key="5">
    <source>
        <dbReference type="PROSITE" id="PS51063"/>
    </source>
</evidence>
<dbReference type="PROSITE" id="PS50042">
    <property type="entry name" value="CNMP_BINDING_3"/>
    <property type="match status" value="1"/>
</dbReference>
<evidence type="ECO:0000256" key="2">
    <source>
        <dbReference type="ARBA" id="ARBA00023125"/>
    </source>
</evidence>
<dbReference type="RefSeq" id="WP_052407830.1">
    <property type="nucleotide sequence ID" value="NZ_JOEF01000022.1"/>
</dbReference>
<evidence type="ECO:0000313" key="6">
    <source>
        <dbReference type="EMBL" id="SDN72876.1"/>
    </source>
</evidence>
<dbReference type="GO" id="GO:0016301">
    <property type="term" value="F:kinase activity"/>
    <property type="evidence" value="ECO:0007669"/>
    <property type="project" value="UniProtKB-KW"/>
</dbReference>
<accession>A0A1H0DS57</accession>
<evidence type="ECO:0000313" key="7">
    <source>
        <dbReference type="Proteomes" id="UP000183376"/>
    </source>
</evidence>
<reference evidence="6 7" key="1">
    <citation type="submission" date="2016-10" db="EMBL/GenBank/DDBJ databases">
        <authorList>
            <person name="de Groot N.N."/>
        </authorList>
    </citation>
    <scope>NUCLEOTIDE SEQUENCE [LARGE SCALE GENOMIC DNA]</scope>
    <source>
        <strain evidence="6 7">DSM 44149</strain>
    </source>
</reference>
<dbReference type="Gene3D" id="2.60.120.10">
    <property type="entry name" value="Jelly Rolls"/>
    <property type="match status" value="1"/>
</dbReference>
<dbReference type="SUPFAM" id="SSF51206">
    <property type="entry name" value="cAMP-binding domain-like"/>
    <property type="match status" value="1"/>
</dbReference>
<evidence type="ECO:0000256" key="3">
    <source>
        <dbReference type="ARBA" id="ARBA00023163"/>
    </source>
</evidence>
<dbReference type="InterPro" id="IPR036390">
    <property type="entry name" value="WH_DNA-bd_sf"/>
</dbReference>
<protein>
    <submittedName>
        <fullName evidence="6">cAMP-binding domain of CRP or a regulatory subunit of cAMP-dependent protein kinases</fullName>
    </submittedName>
</protein>
<dbReference type="OrthoDB" id="41390at2"/>
<name>A0A1H0DS57_ALLAB</name>
<gene>
    <name evidence="6" type="ORF">SAMN04489726_7957</name>
</gene>
<feature type="domain" description="Cyclic nucleotide-binding" evidence="4">
    <location>
        <begin position="17"/>
        <end position="109"/>
    </location>
</feature>
<evidence type="ECO:0000259" key="4">
    <source>
        <dbReference type="PROSITE" id="PS50042"/>
    </source>
</evidence>
<dbReference type="CDD" id="cd00038">
    <property type="entry name" value="CAP_ED"/>
    <property type="match status" value="1"/>
</dbReference>
<keyword evidence="6" id="KW-0808">Transferase</keyword>
<feature type="domain" description="HTH crp-type" evidence="5">
    <location>
        <begin position="139"/>
        <end position="211"/>
    </location>
</feature>
<evidence type="ECO:0000256" key="1">
    <source>
        <dbReference type="ARBA" id="ARBA00023015"/>
    </source>
</evidence>
<dbReference type="AlphaFoldDB" id="A0A1H0DS57"/>